<reference evidence="1" key="1">
    <citation type="submission" date="2014-09" db="EMBL/GenBank/DDBJ databases">
        <authorList>
            <person name="Magalhaes I.L.F."/>
            <person name="Oliveira U."/>
            <person name="Santos F.R."/>
            <person name="Vidigal T.H.D.A."/>
            <person name="Brescovit A.D."/>
            <person name="Santos A.J."/>
        </authorList>
    </citation>
    <scope>NUCLEOTIDE SEQUENCE</scope>
    <source>
        <tissue evidence="1">Shoot tissue taken approximately 20 cm above the soil surface</tissue>
    </source>
</reference>
<dbReference type="EMBL" id="GBRH01278262">
    <property type="protein sequence ID" value="JAD19633.1"/>
    <property type="molecule type" value="Transcribed_RNA"/>
</dbReference>
<reference evidence="1" key="2">
    <citation type="journal article" date="2015" name="Data Brief">
        <title>Shoot transcriptome of the giant reed, Arundo donax.</title>
        <authorList>
            <person name="Barrero R.A."/>
            <person name="Guerrero F.D."/>
            <person name="Moolhuijzen P."/>
            <person name="Goolsby J.A."/>
            <person name="Tidwell J."/>
            <person name="Bellgard S.E."/>
            <person name="Bellgard M.I."/>
        </authorList>
    </citation>
    <scope>NUCLEOTIDE SEQUENCE</scope>
    <source>
        <tissue evidence="1">Shoot tissue taken approximately 20 cm above the soil surface</tissue>
    </source>
</reference>
<sequence length="54" mass="6078">MVVRCSQGKQLSHLQNQQHIINSLATQPVHQHILVPSPRTLFPCNSVCDITIVF</sequence>
<evidence type="ECO:0000313" key="1">
    <source>
        <dbReference type="EMBL" id="JAD19633.1"/>
    </source>
</evidence>
<organism evidence="1">
    <name type="scientific">Arundo donax</name>
    <name type="common">Giant reed</name>
    <name type="synonym">Donax arundinaceus</name>
    <dbReference type="NCBI Taxonomy" id="35708"/>
    <lineage>
        <taxon>Eukaryota</taxon>
        <taxon>Viridiplantae</taxon>
        <taxon>Streptophyta</taxon>
        <taxon>Embryophyta</taxon>
        <taxon>Tracheophyta</taxon>
        <taxon>Spermatophyta</taxon>
        <taxon>Magnoliopsida</taxon>
        <taxon>Liliopsida</taxon>
        <taxon>Poales</taxon>
        <taxon>Poaceae</taxon>
        <taxon>PACMAD clade</taxon>
        <taxon>Arundinoideae</taxon>
        <taxon>Arundineae</taxon>
        <taxon>Arundo</taxon>
    </lineage>
</organism>
<accession>A0A0A8Y4Q4</accession>
<name>A0A0A8Y4Q4_ARUDO</name>
<dbReference type="AlphaFoldDB" id="A0A0A8Y4Q4"/>
<protein>
    <submittedName>
        <fullName evidence="1">Uncharacterized protein</fullName>
    </submittedName>
</protein>
<proteinExistence type="predicted"/>